<keyword evidence="2" id="KW-0004">4Fe-4S</keyword>
<evidence type="ECO:0000256" key="1">
    <source>
        <dbReference type="ARBA" id="ARBA00001966"/>
    </source>
</evidence>
<name>A0A2I1HNC9_9GLOM</name>
<dbReference type="Gene3D" id="3.20.20.70">
    <property type="entry name" value="Aldolase class I"/>
    <property type="match status" value="2"/>
</dbReference>
<dbReference type="AlphaFoldDB" id="A0A2I1HNC9"/>
<evidence type="ECO:0000256" key="5">
    <source>
        <dbReference type="ARBA" id="ARBA00023004"/>
    </source>
</evidence>
<accession>A0A2I1HNC9</accession>
<evidence type="ECO:0000256" key="2">
    <source>
        <dbReference type="ARBA" id="ARBA00022485"/>
    </source>
</evidence>
<comment type="caution">
    <text evidence="8">The sequence shown here is derived from an EMBL/GenBank/DDBJ whole genome shotgun (WGS) entry which is preliminary data.</text>
</comment>
<dbReference type="GO" id="GO:0005739">
    <property type="term" value="C:mitochondrion"/>
    <property type="evidence" value="ECO:0007669"/>
    <property type="project" value="TreeGrafter"/>
</dbReference>
<dbReference type="PROSITE" id="PS51918">
    <property type="entry name" value="RADICAL_SAM"/>
    <property type="match status" value="1"/>
</dbReference>
<dbReference type="VEuPathDB" id="FungiDB:FUN_021334"/>
<evidence type="ECO:0000313" key="9">
    <source>
        <dbReference type="Proteomes" id="UP000234323"/>
    </source>
</evidence>
<dbReference type="PANTHER" id="PTHR22976">
    <property type="entry name" value="BIOTIN SYNTHASE"/>
    <property type="match status" value="1"/>
</dbReference>
<dbReference type="Proteomes" id="UP000234323">
    <property type="component" value="Unassembled WGS sequence"/>
</dbReference>
<evidence type="ECO:0000313" key="8">
    <source>
        <dbReference type="EMBL" id="PKY60323.1"/>
    </source>
</evidence>
<comment type="cofactor">
    <cofactor evidence="1">
        <name>[4Fe-4S] cluster</name>
        <dbReference type="ChEBI" id="CHEBI:49883"/>
    </cofactor>
</comment>
<dbReference type="InterPro" id="IPR010722">
    <property type="entry name" value="BATS_dom"/>
</dbReference>
<keyword evidence="3" id="KW-0949">S-adenosyl-L-methionine</keyword>
<dbReference type="GO" id="GO:0009102">
    <property type="term" value="P:biotin biosynthetic process"/>
    <property type="evidence" value="ECO:0007669"/>
    <property type="project" value="InterPro"/>
</dbReference>
<dbReference type="VEuPathDB" id="FungiDB:RhiirA1_322826"/>
<dbReference type="InterPro" id="IPR058240">
    <property type="entry name" value="rSAM_sf"/>
</dbReference>
<dbReference type="Pfam" id="PF06968">
    <property type="entry name" value="BATS"/>
    <property type="match status" value="1"/>
</dbReference>
<evidence type="ECO:0000256" key="3">
    <source>
        <dbReference type="ARBA" id="ARBA00022691"/>
    </source>
</evidence>
<dbReference type="InterPro" id="IPR013785">
    <property type="entry name" value="Aldolase_TIM"/>
</dbReference>
<protein>
    <submittedName>
        <fullName evidence="8">Radical SAM enzyme</fullName>
    </submittedName>
</protein>
<dbReference type="GO" id="GO:0051537">
    <property type="term" value="F:2 iron, 2 sulfur cluster binding"/>
    <property type="evidence" value="ECO:0007669"/>
    <property type="project" value="TreeGrafter"/>
</dbReference>
<keyword evidence="4" id="KW-0479">Metal-binding</keyword>
<keyword evidence="6" id="KW-0411">Iron-sulfur</keyword>
<dbReference type="InterPro" id="IPR007197">
    <property type="entry name" value="rSAM"/>
</dbReference>
<gene>
    <name evidence="8" type="ORF">RhiirA4_550618</name>
</gene>
<evidence type="ECO:0000256" key="4">
    <source>
        <dbReference type="ARBA" id="ARBA00022723"/>
    </source>
</evidence>
<keyword evidence="5" id="KW-0408">Iron</keyword>
<evidence type="ECO:0000259" key="7">
    <source>
        <dbReference type="PROSITE" id="PS51918"/>
    </source>
</evidence>
<sequence>MEPRGDLHGGKSNFNKILSYVKEIRKYCCTLGILNESQAKALIDVGLTAYNHNLDPSREYYPITITTRIYYERLETISNVREAGISVCSGGIIRLGETPEDRLQAPLKKQEPVTIWEMVRMISTTRIVMPKSMVKLSAGRVRFSQSEQALCFFAGANSIFTGDKLLATNNNDFNSDQEMFKTLGLFPRPPNFDRGFSPSNKINEVQEKQTQNILYLNKYCIIYYQLS</sequence>
<keyword evidence="9" id="KW-1185">Reference proteome</keyword>
<organism evidence="8 9">
    <name type="scientific">Rhizophagus irregularis</name>
    <dbReference type="NCBI Taxonomy" id="588596"/>
    <lineage>
        <taxon>Eukaryota</taxon>
        <taxon>Fungi</taxon>
        <taxon>Fungi incertae sedis</taxon>
        <taxon>Mucoromycota</taxon>
        <taxon>Glomeromycotina</taxon>
        <taxon>Glomeromycetes</taxon>
        <taxon>Glomerales</taxon>
        <taxon>Glomeraceae</taxon>
        <taxon>Rhizophagus</taxon>
    </lineage>
</organism>
<dbReference type="GO" id="GO:0004076">
    <property type="term" value="F:biotin synthase activity"/>
    <property type="evidence" value="ECO:0007669"/>
    <property type="project" value="InterPro"/>
</dbReference>
<proteinExistence type="predicted"/>
<dbReference type="SMART" id="SM00876">
    <property type="entry name" value="BATS"/>
    <property type="match status" value="1"/>
</dbReference>
<dbReference type="VEuPathDB" id="FungiDB:RhiirFUN_003175"/>
<evidence type="ECO:0000256" key="6">
    <source>
        <dbReference type="ARBA" id="ARBA00023014"/>
    </source>
</evidence>
<dbReference type="EMBL" id="LLXI01004158">
    <property type="protein sequence ID" value="PKY60323.1"/>
    <property type="molecule type" value="Genomic_DNA"/>
</dbReference>
<dbReference type="SUPFAM" id="SSF102114">
    <property type="entry name" value="Radical SAM enzymes"/>
    <property type="match status" value="1"/>
</dbReference>
<dbReference type="PANTHER" id="PTHR22976:SF2">
    <property type="entry name" value="BIOTIN SYNTHASE, MITOCHONDRIAL"/>
    <property type="match status" value="1"/>
</dbReference>
<dbReference type="GO" id="GO:0046872">
    <property type="term" value="F:metal ion binding"/>
    <property type="evidence" value="ECO:0007669"/>
    <property type="project" value="UniProtKB-KW"/>
</dbReference>
<dbReference type="GO" id="GO:0051539">
    <property type="term" value="F:4 iron, 4 sulfur cluster binding"/>
    <property type="evidence" value="ECO:0007669"/>
    <property type="project" value="UniProtKB-KW"/>
</dbReference>
<dbReference type="InterPro" id="IPR002684">
    <property type="entry name" value="Biotin_synth/BioAB"/>
</dbReference>
<reference evidence="8 9" key="1">
    <citation type="submission" date="2015-10" db="EMBL/GenBank/DDBJ databases">
        <title>Genome analyses suggest a sexual origin of heterokaryosis in a supposedly ancient asexual fungus.</title>
        <authorList>
            <person name="Ropars J."/>
            <person name="Sedzielewska K."/>
            <person name="Noel J."/>
            <person name="Charron P."/>
            <person name="Farinelli L."/>
            <person name="Marton T."/>
            <person name="Kruger M."/>
            <person name="Pelin A."/>
            <person name="Brachmann A."/>
            <person name="Corradi N."/>
        </authorList>
    </citation>
    <scope>NUCLEOTIDE SEQUENCE [LARGE SCALE GENOMIC DNA]</scope>
    <source>
        <strain evidence="8 9">A4</strain>
    </source>
</reference>
<feature type="domain" description="Radical SAM core" evidence="7">
    <location>
        <begin position="1"/>
        <end position="154"/>
    </location>
</feature>